<accession>A0AAD5RJ22</accession>
<dbReference type="EMBL" id="JAKWBI020000387">
    <property type="protein sequence ID" value="KAJ2895628.1"/>
    <property type="molecule type" value="Genomic_DNA"/>
</dbReference>
<dbReference type="AlphaFoldDB" id="A0AAD5RJ22"/>
<dbReference type="Proteomes" id="UP001201980">
    <property type="component" value="Unassembled WGS sequence"/>
</dbReference>
<proteinExistence type="predicted"/>
<reference evidence="1" key="1">
    <citation type="submission" date="2022-07" db="EMBL/GenBank/DDBJ databases">
        <title>Draft genome sequence of Zalerion maritima ATCC 34329, a (micro)plastics degrading marine fungus.</title>
        <authorList>
            <person name="Paco A."/>
            <person name="Goncalves M.F.M."/>
            <person name="Rocha-Santos T.A.P."/>
            <person name="Alves A."/>
        </authorList>
    </citation>
    <scope>NUCLEOTIDE SEQUENCE</scope>
    <source>
        <strain evidence="1">ATCC 34329</strain>
    </source>
</reference>
<organism evidence="1 2">
    <name type="scientific">Zalerion maritima</name>
    <dbReference type="NCBI Taxonomy" id="339359"/>
    <lineage>
        <taxon>Eukaryota</taxon>
        <taxon>Fungi</taxon>
        <taxon>Dikarya</taxon>
        <taxon>Ascomycota</taxon>
        <taxon>Pezizomycotina</taxon>
        <taxon>Sordariomycetes</taxon>
        <taxon>Lulworthiomycetidae</taxon>
        <taxon>Lulworthiales</taxon>
        <taxon>Lulworthiaceae</taxon>
        <taxon>Zalerion</taxon>
    </lineage>
</organism>
<protein>
    <submittedName>
        <fullName evidence="1">Uncharacterized protein</fullName>
    </submittedName>
</protein>
<gene>
    <name evidence="1" type="ORF">MKZ38_006303</name>
</gene>
<name>A0AAD5RJ22_9PEZI</name>
<comment type="caution">
    <text evidence="1">The sequence shown here is derived from an EMBL/GenBank/DDBJ whole genome shotgun (WGS) entry which is preliminary data.</text>
</comment>
<evidence type="ECO:0000313" key="1">
    <source>
        <dbReference type="EMBL" id="KAJ2895628.1"/>
    </source>
</evidence>
<keyword evidence="2" id="KW-1185">Reference proteome</keyword>
<evidence type="ECO:0000313" key="2">
    <source>
        <dbReference type="Proteomes" id="UP001201980"/>
    </source>
</evidence>
<sequence length="198" mass="22518">MLGDGWKSSCQHQCVLEHPSSPPLIIARTKIPLSFHNSQYLALLPQTLHTSASTSLTFFLMHQFSLRLRYTSLEPFLHYFMIKETLAIFHRLRIREGYAVGSYTNGNWSKEDISTAKRGLSKLWSPEFLESIEPQPPKTSQILREGLAGFVRTEGYPPAAVHGTFVAEGREGRVHFRCYGNSESPSRGFVREYLREVG</sequence>